<keyword evidence="5 7" id="KW-1133">Transmembrane helix</keyword>
<keyword evidence="4 7" id="KW-0812">Transmembrane</keyword>
<dbReference type="PANTHER" id="PTHR30576:SF0">
    <property type="entry name" value="UNDECAPRENYL-PHOSPHATE N-ACETYLGALACTOSAMINYL 1-PHOSPHATE TRANSFERASE-RELATED"/>
    <property type="match status" value="1"/>
</dbReference>
<evidence type="ECO:0000256" key="5">
    <source>
        <dbReference type="ARBA" id="ARBA00022989"/>
    </source>
</evidence>
<evidence type="ECO:0000256" key="6">
    <source>
        <dbReference type="ARBA" id="ARBA00023136"/>
    </source>
</evidence>
<protein>
    <submittedName>
        <fullName evidence="9">Sugar transferase</fullName>
        <ecNumber evidence="9">2.7.8.-</ecNumber>
    </submittedName>
</protein>
<keyword evidence="10" id="KW-1185">Reference proteome</keyword>
<dbReference type="EMBL" id="CP121689">
    <property type="protein sequence ID" value="WZL77277.1"/>
    <property type="molecule type" value="Genomic_DNA"/>
</dbReference>
<comment type="similarity">
    <text evidence="2">Belongs to the bacterial sugar transferase family.</text>
</comment>
<evidence type="ECO:0000256" key="3">
    <source>
        <dbReference type="ARBA" id="ARBA00022679"/>
    </source>
</evidence>
<sequence length="437" mass="51219">MQKYLPLFDYVVSLTALYASFWLHLLLRGNPHVLRLLSLLSDLLFLAPLLPVFLNAVLGTYSRRSRFALFASSRLIVSSILTFFIFTTALFYLRIFEFPRLIILLWVFMNFIFFYSLRIPFFRKRENGRLFVLYRGEKGRKMFEDMHWKSTIRGTVVGGTDINTLSQEELRDYLRHIVQDLSVDRFLLILEPEERSRVTAFLEEEGIEYDLRGALYFFEERHGQVKLVLADLVDYPKMLEENPYLPFKEAFDRIISCILLLLLSPLFAVLALLIRLDSPGPVFYRQVRVGKDGKIFTLCKFRTMVPDAERETGAVLAQKNDPRITRIGRILRKTRLDELPQLWNVLRGEMSLIGPRPERPEFVEQWKKLIPHYETRLLVKPGITGWAQVCGRYDEGPETVWEKLEYDLYYLRNLSPSLDLEILARTILVVLFGKGAR</sequence>
<evidence type="ECO:0000256" key="1">
    <source>
        <dbReference type="ARBA" id="ARBA00004141"/>
    </source>
</evidence>
<feature type="transmembrane region" description="Helical" evidence="7">
    <location>
        <begin position="33"/>
        <end position="54"/>
    </location>
</feature>
<dbReference type="Proteomes" id="UP001461341">
    <property type="component" value="Chromosome"/>
</dbReference>
<organism evidence="9 10">
    <name type="scientific">Thermatribacter velox</name>
    <dbReference type="NCBI Taxonomy" id="3039681"/>
    <lineage>
        <taxon>Bacteria</taxon>
        <taxon>Pseudomonadati</taxon>
        <taxon>Atribacterota</taxon>
        <taxon>Atribacteria</taxon>
        <taxon>Atribacterales</taxon>
        <taxon>Thermatribacteraceae</taxon>
        <taxon>Thermatribacter</taxon>
    </lineage>
</organism>
<dbReference type="RefSeq" id="WP_369019438.1">
    <property type="nucleotide sequence ID" value="NZ_CP121689.1"/>
</dbReference>
<evidence type="ECO:0000313" key="10">
    <source>
        <dbReference type="Proteomes" id="UP001461341"/>
    </source>
</evidence>
<evidence type="ECO:0000256" key="2">
    <source>
        <dbReference type="ARBA" id="ARBA00006464"/>
    </source>
</evidence>
<proteinExistence type="inferred from homology"/>
<evidence type="ECO:0000256" key="7">
    <source>
        <dbReference type="SAM" id="Phobius"/>
    </source>
</evidence>
<gene>
    <name evidence="9" type="ORF">QBE54_09815</name>
</gene>
<evidence type="ECO:0000259" key="8">
    <source>
        <dbReference type="Pfam" id="PF02397"/>
    </source>
</evidence>
<feature type="transmembrane region" description="Helical" evidence="7">
    <location>
        <begin position="254"/>
        <end position="274"/>
    </location>
</feature>
<feature type="transmembrane region" description="Helical" evidence="7">
    <location>
        <begin position="101"/>
        <end position="121"/>
    </location>
</feature>
<name>A0ABZ2YEA0_9BACT</name>
<dbReference type="GO" id="GO:0016740">
    <property type="term" value="F:transferase activity"/>
    <property type="evidence" value="ECO:0007669"/>
    <property type="project" value="UniProtKB-KW"/>
</dbReference>
<dbReference type="PANTHER" id="PTHR30576">
    <property type="entry name" value="COLANIC BIOSYNTHESIS UDP-GLUCOSE LIPID CARRIER TRANSFERASE"/>
    <property type="match status" value="1"/>
</dbReference>
<feature type="transmembrane region" description="Helical" evidence="7">
    <location>
        <begin position="7"/>
        <end position="27"/>
    </location>
</feature>
<dbReference type="InterPro" id="IPR003362">
    <property type="entry name" value="Bact_transf"/>
</dbReference>
<accession>A0ABZ2YEA0</accession>
<keyword evidence="6 7" id="KW-0472">Membrane</keyword>
<comment type="subcellular location">
    <subcellularLocation>
        <location evidence="1">Membrane</location>
        <topology evidence="1">Multi-pass membrane protein</topology>
    </subcellularLocation>
</comment>
<evidence type="ECO:0000313" key="9">
    <source>
        <dbReference type="EMBL" id="WZL77277.1"/>
    </source>
</evidence>
<evidence type="ECO:0000256" key="4">
    <source>
        <dbReference type="ARBA" id="ARBA00022692"/>
    </source>
</evidence>
<dbReference type="InterPro" id="IPR017475">
    <property type="entry name" value="EPS_sugar_tfrase"/>
</dbReference>
<reference evidence="9 10" key="1">
    <citation type="submission" date="2023-03" db="EMBL/GenBank/DDBJ databases">
        <title>Novel Species.</title>
        <authorList>
            <person name="Ma S."/>
        </authorList>
    </citation>
    <scope>NUCLEOTIDE SEQUENCE [LARGE SCALE GENOMIC DNA]</scope>
    <source>
        <strain evidence="9 10">B11</strain>
    </source>
</reference>
<dbReference type="EC" id="2.7.8.-" evidence="9"/>
<dbReference type="Pfam" id="PF02397">
    <property type="entry name" value="Bac_transf"/>
    <property type="match status" value="1"/>
</dbReference>
<feature type="transmembrane region" description="Helical" evidence="7">
    <location>
        <begin position="75"/>
        <end position="95"/>
    </location>
</feature>
<dbReference type="NCBIfam" id="TIGR03025">
    <property type="entry name" value="EPS_sugtrans"/>
    <property type="match status" value="1"/>
</dbReference>
<feature type="domain" description="Bacterial sugar transferase" evidence="8">
    <location>
        <begin position="248"/>
        <end position="431"/>
    </location>
</feature>
<keyword evidence="3 9" id="KW-0808">Transferase</keyword>